<dbReference type="Proteomes" id="UP000247807">
    <property type="component" value="Unassembled WGS sequence"/>
</dbReference>
<feature type="repeat" description="TPR" evidence="1">
    <location>
        <begin position="147"/>
        <end position="180"/>
    </location>
</feature>
<dbReference type="InterPro" id="IPR011990">
    <property type="entry name" value="TPR-like_helical_dom_sf"/>
</dbReference>
<dbReference type="EMBL" id="QJUE01000001">
    <property type="protein sequence ID" value="PYE03666.1"/>
    <property type="molecule type" value="Genomic_DNA"/>
</dbReference>
<dbReference type="PROSITE" id="PS50005">
    <property type="entry name" value="TPR"/>
    <property type="match status" value="4"/>
</dbReference>
<dbReference type="InterPro" id="IPR037919">
    <property type="entry name" value="OGT"/>
</dbReference>
<dbReference type="PROSITE" id="PS50293">
    <property type="entry name" value="TPR_REGION"/>
    <property type="match status" value="3"/>
</dbReference>
<protein>
    <submittedName>
        <fullName evidence="3">SAM-dependent methyltransferase</fullName>
    </submittedName>
</protein>
<dbReference type="Pfam" id="PF13414">
    <property type="entry name" value="TPR_11"/>
    <property type="match status" value="1"/>
</dbReference>
<feature type="repeat" description="TPR" evidence="1">
    <location>
        <begin position="181"/>
        <end position="214"/>
    </location>
</feature>
<evidence type="ECO:0000313" key="4">
    <source>
        <dbReference type="Proteomes" id="UP000247807"/>
    </source>
</evidence>
<comment type="caution">
    <text evidence="3">The sequence shown here is derived from an EMBL/GenBank/DDBJ whole genome shotgun (WGS) entry which is preliminary data.</text>
</comment>
<dbReference type="GO" id="GO:0008168">
    <property type="term" value="F:methyltransferase activity"/>
    <property type="evidence" value="ECO:0007669"/>
    <property type="project" value="UniProtKB-KW"/>
</dbReference>
<reference evidence="3 4" key="1">
    <citation type="journal article" date="2018" name="Appl. Environ. Microbiol.">
        <title>Genome rearrangement shapes Prochlorococcus ecological adaptation.</title>
        <authorList>
            <person name="Yan W."/>
            <person name="Wei S."/>
            <person name="Wang Q."/>
            <person name="Xiao X."/>
            <person name="Zeng Q."/>
            <person name="Jiao N."/>
            <person name="Zhang R."/>
        </authorList>
    </citation>
    <scope>NUCLEOTIDE SEQUENCE [LARGE SCALE GENOMIC DNA]</scope>
    <source>
        <strain evidence="3 4">XMU1408</strain>
    </source>
</reference>
<dbReference type="GO" id="GO:0006493">
    <property type="term" value="P:protein O-linked glycosylation"/>
    <property type="evidence" value="ECO:0007669"/>
    <property type="project" value="InterPro"/>
</dbReference>
<feature type="domain" description="Methyltransferase" evidence="2">
    <location>
        <begin position="484"/>
        <end position="591"/>
    </location>
</feature>
<dbReference type="Gene3D" id="3.40.50.150">
    <property type="entry name" value="Vaccinia Virus protein VP39"/>
    <property type="match status" value="1"/>
</dbReference>
<evidence type="ECO:0000256" key="1">
    <source>
        <dbReference type="PROSITE-ProRule" id="PRU00339"/>
    </source>
</evidence>
<keyword evidence="3" id="KW-0808">Transferase</keyword>
<dbReference type="Pfam" id="PF00515">
    <property type="entry name" value="TPR_1"/>
    <property type="match status" value="1"/>
</dbReference>
<dbReference type="Gene3D" id="1.25.40.10">
    <property type="entry name" value="Tetratricopeptide repeat domain"/>
    <property type="match status" value="2"/>
</dbReference>
<proteinExistence type="predicted"/>
<keyword evidence="1" id="KW-0802">TPR repeat</keyword>
<feature type="repeat" description="TPR" evidence="1">
    <location>
        <begin position="79"/>
        <end position="112"/>
    </location>
</feature>
<dbReference type="AlphaFoldDB" id="A0A318R1N2"/>
<dbReference type="InterPro" id="IPR025714">
    <property type="entry name" value="Methyltranfer_dom"/>
</dbReference>
<sequence>MDSSSQEGEVKKKINEIKTFPVPLTIGEIKENIIINTNKPNQLSKEEIINQAYKFHSIGNISKASKYYQYFINQGFKDHRVFSNYGSLLESLGKLQEAKLYTSKAIELNPNFAKAHYNLGTILTDLGKLQEAALSFRKAIKLNPGFAKAHSNLGNILNDLGKLQEAALSFRKAIKLNPDFAKAHSNLGKILNDLGDQEGAFDSYLKAIDINPKNSNIYSSITRFLQESDPAHLNKSKLKKILNILLEKNNVSHQELLRPFNFLYSNQIINNIKKTDQDFSKLELLIKDKIIINALKKIIFCDLKLESILTEVRKNICYRIAKNTENINYSELQFIIALGEQCFFNEYIYSITEKEKICINIIIKKCRDGELNERTIAILSCYFPLYKLIEHIESLKSFNSADINFQQLLRFQISEPLKEIQISKNIKKLGSINDSISQKVKTQYEKNPYPRWRFGNPSTKKKVSIIQAINNEIKPNSISYNIRDSKLKVLIAGCGTGQQILNTQIYKNAHFSCIDLSLSSLSYAQRKINELGIKNVKLIEMDILEVGLLEEQFDIIECGGVLHHMENPSKGLKALLGVLKKTGFLKLGLYSELARQNIIQARNYIASKKIQANEDSIRDFRERIISGKLKNLNSLTTCKDFYSLSEFRDLCFHSKEHRFTINQLHETLKSNKLKFLGFLLPKPVKSSYKQYFPEDKKQINLQNWTKFEEKNPNTFKAMYQFWTCKTEI</sequence>
<dbReference type="PANTHER" id="PTHR44366">
    <property type="entry name" value="UDP-N-ACETYLGLUCOSAMINE--PEPTIDE N-ACETYLGLUCOSAMINYLTRANSFERASE 110 KDA SUBUNIT"/>
    <property type="match status" value="1"/>
</dbReference>
<dbReference type="InterPro" id="IPR019734">
    <property type="entry name" value="TPR_rpt"/>
</dbReference>
<dbReference type="SMART" id="SM00028">
    <property type="entry name" value="TPR"/>
    <property type="match status" value="4"/>
</dbReference>
<dbReference type="CDD" id="cd02440">
    <property type="entry name" value="AdoMet_MTases"/>
    <property type="match status" value="1"/>
</dbReference>
<evidence type="ECO:0000259" key="2">
    <source>
        <dbReference type="Pfam" id="PF13847"/>
    </source>
</evidence>
<gene>
    <name evidence="3" type="ORF">DNJ73_00305</name>
</gene>
<dbReference type="SUPFAM" id="SSF53335">
    <property type="entry name" value="S-adenosyl-L-methionine-dependent methyltransferases"/>
    <property type="match status" value="1"/>
</dbReference>
<feature type="repeat" description="TPR" evidence="1">
    <location>
        <begin position="113"/>
        <end position="146"/>
    </location>
</feature>
<dbReference type="GO" id="GO:0097363">
    <property type="term" value="F:protein O-acetylglucosaminyltransferase activity"/>
    <property type="evidence" value="ECO:0007669"/>
    <property type="project" value="TreeGrafter"/>
</dbReference>
<accession>A0A318R1N2</accession>
<keyword evidence="3" id="KW-0489">Methyltransferase</keyword>
<dbReference type="RefSeq" id="WP_158465742.1">
    <property type="nucleotide sequence ID" value="NZ_QJUE01000001.1"/>
</dbReference>
<dbReference type="SUPFAM" id="SSF48452">
    <property type="entry name" value="TPR-like"/>
    <property type="match status" value="1"/>
</dbReference>
<dbReference type="InterPro" id="IPR029063">
    <property type="entry name" value="SAM-dependent_MTases_sf"/>
</dbReference>
<dbReference type="OrthoDB" id="101857at2"/>
<dbReference type="Pfam" id="PF13847">
    <property type="entry name" value="Methyltransf_31"/>
    <property type="match status" value="1"/>
</dbReference>
<evidence type="ECO:0000313" key="3">
    <source>
        <dbReference type="EMBL" id="PYE03666.1"/>
    </source>
</evidence>
<organism evidence="3 4">
    <name type="scientific">Prochlorococcus marinus XMU1408</name>
    <dbReference type="NCBI Taxonomy" id="2213228"/>
    <lineage>
        <taxon>Bacteria</taxon>
        <taxon>Bacillati</taxon>
        <taxon>Cyanobacteriota</taxon>
        <taxon>Cyanophyceae</taxon>
        <taxon>Synechococcales</taxon>
        <taxon>Prochlorococcaceae</taxon>
        <taxon>Prochlorococcus</taxon>
    </lineage>
</organism>
<name>A0A318R1N2_PROMR</name>
<dbReference type="GO" id="GO:0032259">
    <property type="term" value="P:methylation"/>
    <property type="evidence" value="ECO:0007669"/>
    <property type="project" value="UniProtKB-KW"/>
</dbReference>
<dbReference type="Pfam" id="PF13181">
    <property type="entry name" value="TPR_8"/>
    <property type="match status" value="1"/>
</dbReference>
<dbReference type="PANTHER" id="PTHR44366:SF1">
    <property type="entry name" value="UDP-N-ACETYLGLUCOSAMINE--PEPTIDE N-ACETYLGLUCOSAMINYLTRANSFERASE 110 KDA SUBUNIT"/>
    <property type="match status" value="1"/>
</dbReference>